<dbReference type="Gene3D" id="3.40.30.10">
    <property type="entry name" value="Glutaredoxin"/>
    <property type="match status" value="1"/>
</dbReference>
<gene>
    <name evidence="1" type="ORF">K493DRAFT_317720</name>
</gene>
<dbReference type="OrthoDB" id="59229at2759"/>
<proteinExistence type="predicted"/>
<dbReference type="PANTHER" id="PTHR30041">
    <property type="entry name" value="ARSENATE REDUCTASE"/>
    <property type="match status" value="1"/>
</dbReference>
<dbReference type="PROSITE" id="PS51353">
    <property type="entry name" value="ARSC"/>
    <property type="match status" value="1"/>
</dbReference>
<sequence>MSLAKAFTYYHNPACSKSCAGLKLLQQRINNFDEQVDLVEYLNSPPSAATVRKLAEGLGLQEDYSSIIREEVADKQNIDHIVSMIVEQPKLLQRPILVNNLTGKAAIGRPLENFEGLF</sequence>
<protein>
    <submittedName>
        <fullName evidence="1">Arsenate reductase</fullName>
    </submittedName>
</protein>
<accession>A0A1Y1XYH2</accession>
<dbReference type="InterPro" id="IPR006660">
    <property type="entry name" value="Arsenate_reductase-like"/>
</dbReference>
<reference evidence="1 2" key="1">
    <citation type="submission" date="2016-07" db="EMBL/GenBank/DDBJ databases">
        <title>Pervasive Adenine N6-methylation of Active Genes in Fungi.</title>
        <authorList>
            <consortium name="DOE Joint Genome Institute"/>
            <person name="Mondo S.J."/>
            <person name="Dannebaum R.O."/>
            <person name="Kuo R.C."/>
            <person name="Labutti K."/>
            <person name="Haridas S."/>
            <person name="Kuo A."/>
            <person name="Salamov A."/>
            <person name="Ahrendt S.R."/>
            <person name="Lipzen A."/>
            <person name="Sullivan W."/>
            <person name="Andreopoulos W.B."/>
            <person name="Clum A."/>
            <person name="Lindquist E."/>
            <person name="Daum C."/>
            <person name="Ramamoorthy G.K."/>
            <person name="Gryganskyi A."/>
            <person name="Culley D."/>
            <person name="Magnuson J.K."/>
            <person name="James T.Y."/>
            <person name="O'Malley M.A."/>
            <person name="Stajich J.E."/>
            <person name="Spatafora J.W."/>
            <person name="Visel A."/>
            <person name="Grigoriev I.V."/>
        </authorList>
    </citation>
    <scope>NUCLEOTIDE SEQUENCE [LARGE SCALE GENOMIC DNA]</scope>
    <source>
        <strain evidence="1 2">CBS 931.73</strain>
    </source>
</reference>
<dbReference type="InterPro" id="IPR036249">
    <property type="entry name" value="Thioredoxin-like_sf"/>
</dbReference>
<dbReference type="SUPFAM" id="SSF52833">
    <property type="entry name" value="Thioredoxin-like"/>
    <property type="match status" value="1"/>
</dbReference>
<dbReference type="InParanoid" id="A0A1Y1XYH2"/>
<evidence type="ECO:0000313" key="2">
    <source>
        <dbReference type="Proteomes" id="UP000193498"/>
    </source>
</evidence>
<dbReference type="EMBL" id="MCFE01000359">
    <property type="protein sequence ID" value="ORX90791.1"/>
    <property type="molecule type" value="Genomic_DNA"/>
</dbReference>
<comment type="caution">
    <text evidence="1">The sequence shown here is derived from an EMBL/GenBank/DDBJ whole genome shotgun (WGS) entry which is preliminary data.</text>
</comment>
<dbReference type="AlphaFoldDB" id="A0A1Y1XYH2"/>
<evidence type="ECO:0000313" key="1">
    <source>
        <dbReference type="EMBL" id="ORX90791.1"/>
    </source>
</evidence>
<dbReference type="Pfam" id="PF03960">
    <property type="entry name" value="ArsC"/>
    <property type="match status" value="1"/>
</dbReference>
<name>A0A1Y1XYH2_9FUNG</name>
<organism evidence="1 2">
    <name type="scientific">Basidiobolus meristosporus CBS 931.73</name>
    <dbReference type="NCBI Taxonomy" id="1314790"/>
    <lineage>
        <taxon>Eukaryota</taxon>
        <taxon>Fungi</taxon>
        <taxon>Fungi incertae sedis</taxon>
        <taxon>Zoopagomycota</taxon>
        <taxon>Entomophthoromycotina</taxon>
        <taxon>Basidiobolomycetes</taxon>
        <taxon>Basidiobolales</taxon>
        <taxon>Basidiobolaceae</taxon>
        <taxon>Basidiobolus</taxon>
    </lineage>
</organism>
<dbReference type="PANTHER" id="PTHR30041:SF4">
    <property type="entry name" value="ARSENATE REDUCTASE"/>
    <property type="match status" value="1"/>
</dbReference>
<dbReference type="Proteomes" id="UP000193498">
    <property type="component" value="Unassembled WGS sequence"/>
</dbReference>
<keyword evidence="2" id="KW-1185">Reference proteome</keyword>